<dbReference type="AlphaFoldDB" id="A0A1V4B0K1"/>
<evidence type="ECO:0000313" key="4">
    <source>
        <dbReference type="Proteomes" id="UP000254329"/>
    </source>
</evidence>
<dbReference type="RefSeq" id="WP_078218591.1">
    <property type="nucleotide sequence ID" value="NZ_MUXZ01000018.1"/>
</dbReference>
<evidence type="ECO:0000313" key="3">
    <source>
        <dbReference type="EMBL" id="STO68239.1"/>
    </source>
</evidence>
<proteinExistence type="predicted"/>
<dbReference type="OrthoDB" id="5690589at2"/>
<dbReference type="STRING" id="733.B0186_06655"/>
<protein>
    <submittedName>
        <fullName evidence="2">Uncharacterized protein</fullName>
    </submittedName>
</protein>
<keyword evidence="1" id="KW-0472">Membrane</keyword>
<keyword evidence="1" id="KW-1133">Transmembrane helix</keyword>
<dbReference type="Proteomes" id="UP000254496">
    <property type="component" value="Unassembled WGS sequence"/>
</dbReference>
<sequence length="77" mass="8791">MLSKLKLIEQPITSDTQEAWAKLLEDIAKISIVSFPIVAYSEHTLFFKIVNLILLILISYYGLVVAKKLRENKLKGE</sequence>
<keyword evidence="1" id="KW-0812">Transmembrane</keyword>
<evidence type="ECO:0000313" key="5">
    <source>
        <dbReference type="Proteomes" id="UP000254496"/>
    </source>
</evidence>
<dbReference type="EMBL" id="UGHJ01000001">
    <property type="protein sequence ID" value="STO68239.1"/>
    <property type="molecule type" value="Genomic_DNA"/>
</dbReference>
<dbReference type="Proteomes" id="UP000254329">
    <property type="component" value="Unassembled WGS sequence"/>
</dbReference>
<reference evidence="4 5" key="1">
    <citation type="submission" date="2018-06" db="EMBL/GenBank/DDBJ databases">
        <authorList>
            <consortium name="Pathogen Informatics"/>
            <person name="Doyle S."/>
        </authorList>
    </citation>
    <scope>NUCLEOTIDE SEQUENCE [LARGE SCALE GENOMIC DNA]</scope>
    <source>
        <strain evidence="2 4">NCTC1659</strain>
        <strain evidence="3 5">NCTC8540</strain>
    </source>
</reference>
<evidence type="ECO:0000256" key="1">
    <source>
        <dbReference type="SAM" id="Phobius"/>
    </source>
</evidence>
<dbReference type="EMBL" id="UGHF01000001">
    <property type="protein sequence ID" value="STO60866.1"/>
    <property type="molecule type" value="Genomic_DNA"/>
</dbReference>
<organism evidence="2 4">
    <name type="scientific">Canicola haemoglobinophilus</name>
    <dbReference type="NCBI Taxonomy" id="733"/>
    <lineage>
        <taxon>Bacteria</taxon>
        <taxon>Pseudomonadati</taxon>
        <taxon>Pseudomonadota</taxon>
        <taxon>Gammaproteobacteria</taxon>
        <taxon>Pasteurellales</taxon>
        <taxon>Pasteurellaceae</taxon>
        <taxon>Canicola</taxon>
    </lineage>
</organism>
<accession>A0A1V4B0K1</accession>
<feature type="transmembrane region" description="Helical" evidence="1">
    <location>
        <begin position="45"/>
        <end position="66"/>
    </location>
</feature>
<name>A0A1V4B0K1_9PAST</name>
<evidence type="ECO:0000313" key="2">
    <source>
        <dbReference type="EMBL" id="STO60866.1"/>
    </source>
</evidence>
<gene>
    <name evidence="2" type="ORF">NCTC1659_02167</name>
    <name evidence="3" type="ORF">NCTC8540_00728</name>
</gene>
<keyword evidence="4" id="KW-1185">Reference proteome</keyword>